<evidence type="ECO:0000313" key="1">
    <source>
        <dbReference type="EMBL" id="MBU9723606.1"/>
    </source>
</evidence>
<dbReference type="Proteomes" id="UP000790580">
    <property type="component" value="Unassembled WGS sequence"/>
</dbReference>
<proteinExistence type="predicted"/>
<comment type="caution">
    <text evidence="1">The sequence shown here is derived from an EMBL/GenBank/DDBJ whole genome shotgun (WGS) entry which is preliminary data.</text>
</comment>
<sequence>MIIEEPHEVMKDRLHAVDIYLLNQDHAKLFVVEGDGHVIITDEANKNFFIIPENMMEDAVGLGYTIVK</sequence>
<name>A0ABS6JYD7_9BACI</name>
<organism evidence="1 2">
    <name type="scientific">Evansella alkalicola</name>
    <dbReference type="NCBI Taxonomy" id="745819"/>
    <lineage>
        <taxon>Bacteria</taxon>
        <taxon>Bacillati</taxon>
        <taxon>Bacillota</taxon>
        <taxon>Bacilli</taxon>
        <taxon>Bacillales</taxon>
        <taxon>Bacillaceae</taxon>
        <taxon>Evansella</taxon>
    </lineage>
</organism>
<evidence type="ECO:0000313" key="2">
    <source>
        <dbReference type="Proteomes" id="UP000790580"/>
    </source>
</evidence>
<accession>A0ABS6JYD7</accession>
<dbReference type="RefSeq" id="WP_088075928.1">
    <property type="nucleotide sequence ID" value="NZ_JAHQCR010000083.1"/>
</dbReference>
<gene>
    <name evidence="1" type="ORF">KS407_19495</name>
</gene>
<keyword evidence="2" id="KW-1185">Reference proteome</keyword>
<dbReference type="EMBL" id="JAHQCR010000083">
    <property type="protein sequence ID" value="MBU9723606.1"/>
    <property type="molecule type" value="Genomic_DNA"/>
</dbReference>
<protein>
    <submittedName>
        <fullName evidence="1">Uncharacterized protein</fullName>
    </submittedName>
</protein>
<reference evidence="1 2" key="1">
    <citation type="submission" date="2021-06" db="EMBL/GenBank/DDBJ databases">
        <title>Bacillus sp. RD4P76, an endophyte from a halophyte.</title>
        <authorList>
            <person name="Sun J.-Q."/>
        </authorList>
    </citation>
    <scope>NUCLEOTIDE SEQUENCE [LARGE SCALE GENOMIC DNA]</scope>
    <source>
        <strain evidence="1 2">JCM 17098</strain>
    </source>
</reference>